<evidence type="ECO:0000313" key="4">
    <source>
        <dbReference type="Proteomes" id="UP000001312"/>
    </source>
</evidence>
<name>A7F1Q4_SCLS1</name>
<gene>
    <name evidence="3" type="ORF">SS1G_11525</name>
</gene>
<evidence type="ECO:0000256" key="1">
    <source>
        <dbReference type="SAM" id="Coils"/>
    </source>
</evidence>
<keyword evidence="1" id="KW-0175">Coiled coil</keyword>
<feature type="coiled-coil region" evidence="1">
    <location>
        <begin position="261"/>
        <end position="290"/>
    </location>
</feature>
<protein>
    <recommendedName>
        <fullName evidence="5">Protein kinase domain-containing protein</fullName>
    </recommendedName>
</protein>
<dbReference type="RefSeq" id="XP_001587532.1">
    <property type="nucleotide sequence ID" value="XM_001587482.1"/>
</dbReference>
<dbReference type="Proteomes" id="UP000001312">
    <property type="component" value="Unassembled WGS sequence"/>
</dbReference>
<feature type="compositionally biased region" description="Pro residues" evidence="2">
    <location>
        <begin position="14"/>
        <end position="38"/>
    </location>
</feature>
<dbReference type="InterPro" id="IPR052396">
    <property type="entry name" value="Meiotic_Drive_Suppr_Kinase"/>
</dbReference>
<keyword evidence="4" id="KW-1185">Reference proteome</keyword>
<dbReference type="KEGG" id="ssl:SS1G_11525"/>
<sequence length="326" mass="37262">MPCNVSAFHHKPSPSLPPSSPSLPPSSPSLPPSPPSPSAPSDDMIAADLDEIRGPLEFRMGHRLVVATSAERIDPWRPVYRLKVGKSSILDYIPILFIRSIFERLFNSYPYLKTFCPGWFLPPTVILKKCKPDWEKEFENEKLMYHRLKSLQGRFLPYYYGEATYDGSPALVLSEVIGQTLAHLTIKPGEDEVYERKLEEVYKALTVYGVIHGDTKLDNAMDVGDRIVLIDLEQATIDETEWEKSTNKGNAGSLLRDLQYNRQWEDEARKKEERRLKEKAEAKAERRRQMQMLRYMLQLKFESVCGIVPNYVRCGGVDHGRWSSGG</sequence>
<evidence type="ECO:0000256" key="2">
    <source>
        <dbReference type="SAM" id="MobiDB-lite"/>
    </source>
</evidence>
<dbReference type="OMA" id="TIDETEW"/>
<dbReference type="PANTHER" id="PTHR37171:SF1">
    <property type="entry name" value="SERINE_THREONINE-PROTEIN KINASE YRZF-RELATED"/>
    <property type="match status" value="1"/>
</dbReference>
<reference evidence="4" key="1">
    <citation type="journal article" date="2011" name="PLoS Genet.">
        <title>Genomic analysis of the necrotrophic fungal pathogens Sclerotinia sclerotiorum and Botrytis cinerea.</title>
        <authorList>
            <person name="Amselem J."/>
            <person name="Cuomo C.A."/>
            <person name="van Kan J.A."/>
            <person name="Viaud M."/>
            <person name="Benito E.P."/>
            <person name="Couloux A."/>
            <person name="Coutinho P.M."/>
            <person name="de Vries R.P."/>
            <person name="Dyer P.S."/>
            <person name="Fillinger S."/>
            <person name="Fournier E."/>
            <person name="Gout L."/>
            <person name="Hahn M."/>
            <person name="Kohn L."/>
            <person name="Lapalu N."/>
            <person name="Plummer K.M."/>
            <person name="Pradier J.M."/>
            <person name="Quevillon E."/>
            <person name="Sharon A."/>
            <person name="Simon A."/>
            <person name="ten Have A."/>
            <person name="Tudzynski B."/>
            <person name="Tudzynski P."/>
            <person name="Wincker P."/>
            <person name="Andrew M."/>
            <person name="Anthouard V."/>
            <person name="Beever R.E."/>
            <person name="Beffa R."/>
            <person name="Benoit I."/>
            <person name="Bouzid O."/>
            <person name="Brault B."/>
            <person name="Chen Z."/>
            <person name="Choquer M."/>
            <person name="Collemare J."/>
            <person name="Cotton P."/>
            <person name="Danchin E.G."/>
            <person name="Da Silva C."/>
            <person name="Gautier A."/>
            <person name="Giraud C."/>
            <person name="Giraud T."/>
            <person name="Gonzalez C."/>
            <person name="Grossetete S."/>
            <person name="Guldener U."/>
            <person name="Henrissat B."/>
            <person name="Howlett B.J."/>
            <person name="Kodira C."/>
            <person name="Kretschmer M."/>
            <person name="Lappartient A."/>
            <person name="Leroch M."/>
            <person name="Levis C."/>
            <person name="Mauceli E."/>
            <person name="Neuveglise C."/>
            <person name="Oeser B."/>
            <person name="Pearson M."/>
            <person name="Poulain J."/>
            <person name="Poussereau N."/>
            <person name="Quesneville H."/>
            <person name="Rascle C."/>
            <person name="Schumacher J."/>
            <person name="Segurens B."/>
            <person name="Sexton A."/>
            <person name="Silva E."/>
            <person name="Sirven C."/>
            <person name="Soanes D.M."/>
            <person name="Talbot N.J."/>
            <person name="Templeton M."/>
            <person name="Yandava C."/>
            <person name="Yarden O."/>
            <person name="Zeng Q."/>
            <person name="Rollins J.A."/>
            <person name="Lebrun M.H."/>
            <person name="Dickman M."/>
        </authorList>
    </citation>
    <scope>NUCLEOTIDE SEQUENCE [LARGE SCALE GENOMIC DNA]</scope>
    <source>
        <strain evidence="4">ATCC 18683 / 1980 / Ss-1</strain>
    </source>
</reference>
<proteinExistence type="predicted"/>
<dbReference type="AlphaFoldDB" id="A7F1Q4"/>
<dbReference type="GeneID" id="5483711"/>
<feature type="region of interest" description="Disordered" evidence="2">
    <location>
        <begin position="1"/>
        <end position="43"/>
    </location>
</feature>
<dbReference type="InterPro" id="IPR011009">
    <property type="entry name" value="Kinase-like_dom_sf"/>
</dbReference>
<evidence type="ECO:0000313" key="3">
    <source>
        <dbReference type="EMBL" id="EDN95646.1"/>
    </source>
</evidence>
<dbReference type="InParanoid" id="A7F1Q4"/>
<dbReference type="EMBL" id="CH476638">
    <property type="protein sequence ID" value="EDN95646.1"/>
    <property type="molecule type" value="Genomic_DNA"/>
</dbReference>
<dbReference type="PANTHER" id="PTHR37171">
    <property type="entry name" value="SERINE/THREONINE-PROTEIN KINASE YRZF-RELATED"/>
    <property type="match status" value="1"/>
</dbReference>
<accession>A7F1Q4</accession>
<dbReference type="SUPFAM" id="SSF56112">
    <property type="entry name" value="Protein kinase-like (PK-like)"/>
    <property type="match status" value="1"/>
</dbReference>
<evidence type="ECO:0008006" key="5">
    <source>
        <dbReference type="Google" id="ProtNLM"/>
    </source>
</evidence>
<organism evidence="3 4">
    <name type="scientific">Sclerotinia sclerotiorum (strain ATCC 18683 / 1980 / Ss-1)</name>
    <name type="common">White mold</name>
    <name type="synonym">Whetzelinia sclerotiorum</name>
    <dbReference type="NCBI Taxonomy" id="665079"/>
    <lineage>
        <taxon>Eukaryota</taxon>
        <taxon>Fungi</taxon>
        <taxon>Dikarya</taxon>
        <taxon>Ascomycota</taxon>
        <taxon>Pezizomycotina</taxon>
        <taxon>Leotiomycetes</taxon>
        <taxon>Helotiales</taxon>
        <taxon>Sclerotiniaceae</taxon>
        <taxon>Sclerotinia</taxon>
    </lineage>
</organism>